<organism evidence="2 3">
    <name type="scientific">Olpidium bornovanus</name>
    <dbReference type="NCBI Taxonomy" id="278681"/>
    <lineage>
        <taxon>Eukaryota</taxon>
        <taxon>Fungi</taxon>
        <taxon>Fungi incertae sedis</taxon>
        <taxon>Olpidiomycota</taxon>
        <taxon>Olpidiomycotina</taxon>
        <taxon>Olpidiomycetes</taxon>
        <taxon>Olpidiales</taxon>
        <taxon>Olpidiaceae</taxon>
        <taxon>Olpidium</taxon>
    </lineage>
</organism>
<dbReference type="AlphaFoldDB" id="A0A8H7ZYS0"/>
<dbReference type="EMBL" id="JAEFCI010003048">
    <property type="protein sequence ID" value="KAG5461847.1"/>
    <property type="molecule type" value="Genomic_DNA"/>
</dbReference>
<gene>
    <name evidence="2" type="ORF">BJ554DRAFT_5899</name>
</gene>
<name>A0A8H7ZYS0_9FUNG</name>
<proteinExistence type="predicted"/>
<reference evidence="2 3" key="1">
    <citation type="journal article" name="Sci. Rep.">
        <title>Genome-scale phylogenetic analyses confirm Olpidium as the closest living zoosporic fungus to the non-flagellated, terrestrial fungi.</title>
        <authorList>
            <person name="Chang Y."/>
            <person name="Rochon D."/>
            <person name="Sekimoto S."/>
            <person name="Wang Y."/>
            <person name="Chovatia M."/>
            <person name="Sandor L."/>
            <person name="Salamov A."/>
            <person name="Grigoriev I.V."/>
            <person name="Stajich J.E."/>
            <person name="Spatafora J.W."/>
        </authorList>
    </citation>
    <scope>NUCLEOTIDE SEQUENCE [LARGE SCALE GENOMIC DNA]</scope>
    <source>
        <strain evidence="2">S191</strain>
    </source>
</reference>
<feature type="region of interest" description="Disordered" evidence="1">
    <location>
        <begin position="1"/>
        <end position="110"/>
    </location>
</feature>
<evidence type="ECO:0000313" key="2">
    <source>
        <dbReference type="EMBL" id="KAG5461847.1"/>
    </source>
</evidence>
<dbReference type="Proteomes" id="UP000673691">
    <property type="component" value="Unassembled WGS sequence"/>
</dbReference>
<feature type="compositionally biased region" description="Polar residues" evidence="1">
    <location>
        <begin position="36"/>
        <end position="47"/>
    </location>
</feature>
<evidence type="ECO:0000256" key="1">
    <source>
        <dbReference type="SAM" id="MobiDB-lite"/>
    </source>
</evidence>
<evidence type="ECO:0000313" key="3">
    <source>
        <dbReference type="Proteomes" id="UP000673691"/>
    </source>
</evidence>
<keyword evidence="3" id="KW-1185">Reference proteome</keyword>
<accession>A0A8H7ZYS0</accession>
<comment type="caution">
    <text evidence="2">The sequence shown here is derived from an EMBL/GenBank/DDBJ whole genome shotgun (WGS) entry which is preliminary data.</text>
</comment>
<feature type="compositionally biased region" description="Polar residues" evidence="1">
    <location>
        <begin position="55"/>
        <end position="70"/>
    </location>
</feature>
<sequence>MESPQRYAADERDASPASVSSRVRLLIPEPLCEAQDQGSVPSSTGSAGNDGGAENNGSADSNRGWESSSLLHRRPQKQPANGPQSSALAAGRAGPPRLSNISDADSSRSANTVGSFLHDDVCYSPYGSGQAIDYGALGDRTGFRKGVIRRALRAGKWVVAKIIPSATPASPAPVILPVAFSDRGVAPSHKFRRPLMFQPSFSELGRFTFYSRACGAIHSEKFAQLFDELPPTENGTETNSQKSGKQSIVDIMKAGDFWLDVTSPTVSEMKAFAKVSGGIGILLVSRSACLSCHVFPLDDPHGLSTKSTTLDFWYSPFDRRRHSNGGRPREVRELSALLFRLPVGEGDVRRTAGAAKKARVPLVNWALCDILYSSRSRTFDQDRCSPTFMRPLVYYIVVMQEGVLSASIGLASVELFSVHIYGTLLTQIACSVRWGLHLVHSFILHGCHTLITYVFELTN</sequence>
<feature type="compositionally biased region" description="Polar residues" evidence="1">
    <location>
        <begin position="99"/>
        <end position="110"/>
    </location>
</feature>
<feature type="compositionally biased region" description="Polar residues" evidence="1">
    <location>
        <begin position="78"/>
        <end position="87"/>
    </location>
</feature>
<protein>
    <submittedName>
        <fullName evidence="2">Uncharacterized protein</fullName>
    </submittedName>
</protein>